<feature type="transmembrane region" description="Helical" evidence="7">
    <location>
        <begin position="201"/>
        <end position="219"/>
    </location>
</feature>
<dbReference type="GO" id="GO:0005886">
    <property type="term" value="C:plasma membrane"/>
    <property type="evidence" value="ECO:0007669"/>
    <property type="project" value="UniProtKB-SubCell"/>
</dbReference>
<comment type="subcellular location">
    <subcellularLocation>
        <location evidence="1">Cell membrane</location>
        <topology evidence="1">Multi-pass membrane protein</topology>
    </subcellularLocation>
</comment>
<evidence type="ECO:0008006" key="10">
    <source>
        <dbReference type="Google" id="ProtNLM"/>
    </source>
</evidence>
<keyword evidence="4 7" id="KW-0812">Transmembrane</keyword>
<dbReference type="GO" id="GO:0022857">
    <property type="term" value="F:transmembrane transporter activity"/>
    <property type="evidence" value="ECO:0007669"/>
    <property type="project" value="InterPro"/>
</dbReference>
<keyword evidence="8" id="KW-0732">Signal</keyword>
<feature type="transmembrane region" description="Helical" evidence="7">
    <location>
        <begin position="149"/>
        <end position="167"/>
    </location>
</feature>
<keyword evidence="3" id="KW-1003">Cell membrane</keyword>
<feature type="signal peptide" evidence="8">
    <location>
        <begin position="1"/>
        <end position="27"/>
    </location>
</feature>
<dbReference type="InterPro" id="IPR000390">
    <property type="entry name" value="Small_drug/metabolite_transptr"/>
</dbReference>
<feature type="transmembrane region" description="Helical" evidence="7">
    <location>
        <begin position="174"/>
        <end position="195"/>
    </location>
</feature>
<dbReference type="Gene3D" id="1.10.3730.20">
    <property type="match status" value="1"/>
</dbReference>
<gene>
    <name evidence="9" type="ORF">ASEP1449_LOCUS19617</name>
</gene>
<dbReference type="AlphaFoldDB" id="A0A7S2UTP5"/>
<keyword evidence="2" id="KW-0813">Transport</keyword>
<reference evidence="9" key="1">
    <citation type="submission" date="2021-01" db="EMBL/GenBank/DDBJ databases">
        <authorList>
            <person name="Corre E."/>
            <person name="Pelletier E."/>
            <person name="Niang G."/>
            <person name="Scheremetjew M."/>
            <person name="Finn R."/>
            <person name="Kale V."/>
            <person name="Holt S."/>
            <person name="Cochrane G."/>
            <person name="Meng A."/>
            <person name="Brown T."/>
            <person name="Cohen L."/>
        </authorList>
    </citation>
    <scope>NUCLEOTIDE SEQUENCE</scope>
    <source>
        <strain evidence="9">CCMP2084</strain>
    </source>
</reference>
<organism evidence="9">
    <name type="scientific">Attheya septentrionalis</name>
    <dbReference type="NCBI Taxonomy" id="420275"/>
    <lineage>
        <taxon>Eukaryota</taxon>
        <taxon>Sar</taxon>
        <taxon>Stramenopiles</taxon>
        <taxon>Ochrophyta</taxon>
        <taxon>Bacillariophyta</taxon>
        <taxon>Coscinodiscophyceae</taxon>
        <taxon>Chaetocerotophycidae</taxon>
        <taxon>Chaetocerotales</taxon>
        <taxon>Attheyaceae</taxon>
        <taxon>Attheya</taxon>
    </lineage>
</organism>
<dbReference type="EMBL" id="HBHQ01028908">
    <property type="protein sequence ID" value="CAD9827782.1"/>
    <property type="molecule type" value="Transcribed_RNA"/>
</dbReference>
<dbReference type="Pfam" id="PF00893">
    <property type="entry name" value="Multi_Drug_Res"/>
    <property type="match status" value="1"/>
</dbReference>
<dbReference type="PANTHER" id="PTHR30561">
    <property type="entry name" value="SMR FAMILY PROTON-DEPENDENT DRUG EFFLUX TRANSPORTER SUGE"/>
    <property type="match status" value="1"/>
</dbReference>
<accession>A0A7S2UTP5</accession>
<dbReference type="InterPro" id="IPR045324">
    <property type="entry name" value="Small_multidrug_res"/>
</dbReference>
<evidence type="ECO:0000256" key="8">
    <source>
        <dbReference type="SAM" id="SignalP"/>
    </source>
</evidence>
<keyword evidence="5 7" id="KW-1133">Transmembrane helix</keyword>
<evidence type="ECO:0000256" key="5">
    <source>
        <dbReference type="ARBA" id="ARBA00022989"/>
    </source>
</evidence>
<evidence type="ECO:0000313" key="9">
    <source>
        <dbReference type="EMBL" id="CAD9827782.1"/>
    </source>
</evidence>
<evidence type="ECO:0000256" key="6">
    <source>
        <dbReference type="ARBA" id="ARBA00023136"/>
    </source>
</evidence>
<feature type="chain" id="PRO_5030859318" description="EamA domain-containing protein" evidence="8">
    <location>
        <begin position="28"/>
        <end position="224"/>
    </location>
</feature>
<evidence type="ECO:0000256" key="1">
    <source>
        <dbReference type="ARBA" id="ARBA00004651"/>
    </source>
</evidence>
<evidence type="ECO:0000256" key="2">
    <source>
        <dbReference type="ARBA" id="ARBA00022448"/>
    </source>
</evidence>
<name>A0A7S2UTP5_9STRA</name>
<protein>
    <recommendedName>
        <fullName evidence="10">EamA domain-containing protein</fullName>
    </recommendedName>
</protein>
<keyword evidence="6 7" id="KW-0472">Membrane</keyword>
<evidence type="ECO:0000256" key="3">
    <source>
        <dbReference type="ARBA" id="ARBA00022475"/>
    </source>
</evidence>
<evidence type="ECO:0000256" key="4">
    <source>
        <dbReference type="ARBA" id="ARBA00022692"/>
    </source>
</evidence>
<sequence>MKNCRHLLSASLFVSLLLIHQLPSTNANGFANHQRTYTRPAINLTVKSLIGRCLPGHAKCKPLDAFAVGTFPRGGAAVDTAILNSEPASAVGGVSKSTNGAMSLLPRLANWIGDSGARCWAVLFVAILVEIKATTLTKAASDEKDSTKLVLSLGMYLISLLLFAASLSKIEVSVAYAVWSGMGTALVSVAGITMFGESCDAIKLISLSLIMLGVIGLNIRESSH</sequence>
<proteinExistence type="predicted"/>
<dbReference type="InterPro" id="IPR037185">
    <property type="entry name" value="EmrE-like"/>
</dbReference>
<dbReference type="PANTHER" id="PTHR30561:SF1">
    <property type="entry name" value="MULTIDRUG TRANSPORTER EMRE"/>
    <property type="match status" value="1"/>
</dbReference>
<dbReference type="SUPFAM" id="SSF103481">
    <property type="entry name" value="Multidrug resistance efflux transporter EmrE"/>
    <property type="match status" value="1"/>
</dbReference>
<evidence type="ECO:0000256" key="7">
    <source>
        <dbReference type="SAM" id="Phobius"/>
    </source>
</evidence>